<accession>A0A821E2Q4</accession>
<gene>
    <name evidence="1" type="ORF">TIS948_LOCUS9782</name>
    <name evidence="2" type="ORF">UJA718_LOCUS32527</name>
</gene>
<keyword evidence="3" id="KW-1185">Reference proteome</keyword>
<dbReference type="Gene3D" id="3.30.420.10">
    <property type="entry name" value="Ribonuclease H-like superfamily/Ribonuclease H"/>
    <property type="match status" value="1"/>
</dbReference>
<dbReference type="PANTHER" id="PTHR46060">
    <property type="entry name" value="MARINER MOS1 TRANSPOSASE-LIKE PROTEIN"/>
    <property type="match status" value="1"/>
</dbReference>
<dbReference type="Proteomes" id="UP000663873">
    <property type="component" value="Unassembled WGS sequence"/>
</dbReference>
<reference evidence="2" key="1">
    <citation type="submission" date="2021-02" db="EMBL/GenBank/DDBJ databases">
        <authorList>
            <person name="Nowell W R."/>
        </authorList>
    </citation>
    <scope>NUCLEOTIDE SEQUENCE</scope>
</reference>
<comment type="caution">
    <text evidence="2">The sequence shown here is derived from an EMBL/GenBank/DDBJ whole genome shotgun (WGS) entry which is preliminary data.</text>
</comment>
<dbReference type="OrthoDB" id="10017160at2759"/>
<dbReference type="AlphaFoldDB" id="A0A821E2Q4"/>
<sequence>MDNEYNRYYIKIRTILGIYPKTIHEELATVLGPKAPSYPTVVEWAKRLREGREDVNDDPRSGRPVSVLTDENIELVRQVINNDPHSTYDDIKVETSLSRVTSRWIPHQLNDEQKQERVRLCRENLAKFRDGSWRLCDIITGDETWIYHRQIHHKSTKRTWIGEGESPRTIVHRRKFERKNLFSIFFKSNENRLKLVVKEIRKQRKSNGTKGIKLLHDNASPHRHSDVINYLTEEGINIIPHPPYSPDLALYDYWLNDYIKQNLTEKPDEKSLARAVS</sequence>
<dbReference type="EMBL" id="CAJOBP010028022">
    <property type="protein sequence ID" value="CAF4630130.1"/>
    <property type="molecule type" value="Genomic_DNA"/>
</dbReference>
<dbReference type="GO" id="GO:0003676">
    <property type="term" value="F:nucleic acid binding"/>
    <property type="evidence" value="ECO:0007669"/>
    <property type="project" value="InterPro"/>
</dbReference>
<dbReference type="InterPro" id="IPR052709">
    <property type="entry name" value="Transposase-MT_Hybrid"/>
</dbReference>
<dbReference type="PANTHER" id="PTHR46060:SF1">
    <property type="entry name" value="MARINER MOS1 TRANSPOSASE-LIKE PROTEIN"/>
    <property type="match status" value="1"/>
</dbReference>
<evidence type="ECO:0000313" key="1">
    <source>
        <dbReference type="EMBL" id="CAF3152309.1"/>
    </source>
</evidence>
<name>A0A821E2Q4_9BILA</name>
<evidence type="ECO:0000313" key="2">
    <source>
        <dbReference type="EMBL" id="CAF4630130.1"/>
    </source>
</evidence>
<evidence type="ECO:0008006" key="4">
    <source>
        <dbReference type="Google" id="ProtNLM"/>
    </source>
</evidence>
<proteinExistence type="predicted"/>
<protein>
    <recommendedName>
        <fullName evidence="4">Transposase</fullName>
    </recommendedName>
</protein>
<dbReference type="Proteomes" id="UP000663825">
    <property type="component" value="Unassembled WGS sequence"/>
</dbReference>
<dbReference type="InterPro" id="IPR036397">
    <property type="entry name" value="RNaseH_sf"/>
</dbReference>
<organism evidence="2 3">
    <name type="scientific">Rotaria socialis</name>
    <dbReference type="NCBI Taxonomy" id="392032"/>
    <lineage>
        <taxon>Eukaryota</taxon>
        <taxon>Metazoa</taxon>
        <taxon>Spiralia</taxon>
        <taxon>Gnathifera</taxon>
        <taxon>Rotifera</taxon>
        <taxon>Eurotatoria</taxon>
        <taxon>Bdelloidea</taxon>
        <taxon>Philodinida</taxon>
        <taxon>Philodinidae</taxon>
        <taxon>Rotaria</taxon>
    </lineage>
</organism>
<dbReference type="EMBL" id="CAJNXB010001261">
    <property type="protein sequence ID" value="CAF3152309.1"/>
    <property type="molecule type" value="Genomic_DNA"/>
</dbReference>
<evidence type="ECO:0000313" key="3">
    <source>
        <dbReference type="Proteomes" id="UP000663873"/>
    </source>
</evidence>